<dbReference type="Pfam" id="PF24681">
    <property type="entry name" value="Kelch_KLHDC2_KLHL20_DRC7"/>
    <property type="match status" value="1"/>
</dbReference>
<feature type="region of interest" description="Disordered" evidence="3">
    <location>
        <begin position="364"/>
        <end position="388"/>
    </location>
</feature>
<feature type="transmembrane region" description="Helical" evidence="4">
    <location>
        <begin position="402"/>
        <end position="424"/>
    </location>
</feature>
<dbReference type="OrthoDB" id="432528at2759"/>
<keyword evidence="2" id="KW-0677">Repeat</keyword>
<feature type="chain" id="PRO_5017291611" description="Galactose oxidase" evidence="5">
    <location>
        <begin position="22"/>
        <end position="442"/>
    </location>
</feature>
<dbReference type="EMBL" id="QKYT01000513">
    <property type="protein sequence ID" value="RIA84171.1"/>
    <property type="molecule type" value="Genomic_DNA"/>
</dbReference>
<keyword evidence="4" id="KW-0472">Membrane</keyword>
<feature type="compositionally biased region" description="Low complexity" evidence="3">
    <location>
        <begin position="364"/>
        <end position="379"/>
    </location>
</feature>
<keyword evidence="4" id="KW-0812">Transmembrane</keyword>
<keyword evidence="7" id="KW-1185">Reference proteome</keyword>
<evidence type="ECO:0000313" key="7">
    <source>
        <dbReference type="Proteomes" id="UP000265703"/>
    </source>
</evidence>
<protein>
    <recommendedName>
        <fullName evidence="8">Galactose oxidase</fullName>
    </recommendedName>
</protein>
<feature type="signal peptide" evidence="5">
    <location>
        <begin position="1"/>
        <end position="21"/>
    </location>
</feature>
<gene>
    <name evidence="6" type="ORF">C1645_742536</name>
</gene>
<dbReference type="Gene3D" id="2.120.10.80">
    <property type="entry name" value="Kelch-type beta propeller"/>
    <property type="match status" value="2"/>
</dbReference>
<evidence type="ECO:0000313" key="6">
    <source>
        <dbReference type="EMBL" id="RIA84171.1"/>
    </source>
</evidence>
<name>A0A397SMV7_9GLOM</name>
<evidence type="ECO:0000256" key="4">
    <source>
        <dbReference type="SAM" id="Phobius"/>
    </source>
</evidence>
<evidence type="ECO:0000256" key="5">
    <source>
        <dbReference type="SAM" id="SignalP"/>
    </source>
</evidence>
<keyword evidence="1" id="KW-0880">Kelch repeat</keyword>
<proteinExistence type="predicted"/>
<evidence type="ECO:0000256" key="1">
    <source>
        <dbReference type="ARBA" id="ARBA00022441"/>
    </source>
</evidence>
<keyword evidence="5" id="KW-0732">Signal</keyword>
<comment type="caution">
    <text evidence="6">The sequence shown here is derived from an EMBL/GenBank/DDBJ whole genome shotgun (WGS) entry which is preliminary data.</text>
</comment>
<dbReference type="STRING" id="658196.A0A397SMV7"/>
<evidence type="ECO:0000256" key="2">
    <source>
        <dbReference type="ARBA" id="ARBA00022737"/>
    </source>
</evidence>
<evidence type="ECO:0000256" key="3">
    <source>
        <dbReference type="SAM" id="MobiDB-lite"/>
    </source>
</evidence>
<dbReference type="AlphaFoldDB" id="A0A397SMV7"/>
<evidence type="ECO:0008006" key="8">
    <source>
        <dbReference type="Google" id="ProtNLM"/>
    </source>
</evidence>
<accession>A0A397SMV7</accession>
<keyword evidence="4" id="KW-1133">Transmembrane helix</keyword>
<dbReference type="PANTHER" id="PTHR46093">
    <property type="entry name" value="ACYL-COA-BINDING DOMAIN-CONTAINING PROTEIN 5"/>
    <property type="match status" value="1"/>
</dbReference>
<dbReference type="Proteomes" id="UP000265703">
    <property type="component" value="Unassembled WGS sequence"/>
</dbReference>
<reference evidence="6 7" key="1">
    <citation type="submission" date="2018-06" db="EMBL/GenBank/DDBJ databases">
        <title>Comparative genomics reveals the genomic features of Rhizophagus irregularis, R. cerebriforme, R. diaphanum and Gigaspora rosea, and their symbiotic lifestyle signature.</title>
        <authorList>
            <person name="Morin E."/>
            <person name="San Clemente H."/>
            <person name="Chen E.C.H."/>
            <person name="De La Providencia I."/>
            <person name="Hainaut M."/>
            <person name="Kuo A."/>
            <person name="Kohler A."/>
            <person name="Murat C."/>
            <person name="Tang N."/>
            <person name="Roy S."/>
            <person name="Loubradou J."/>
            <person name="Henrissat B."/>
            <person name="Grigoriev I.V."/>
            <person name="Corradi N."/>
            <person name="Roux C."/>
            <person name="Martin F.M."/>
        </authorList>
    </citation>
    <scope>NUCLEOTIDE SEQUENCE [LARGE SCALE GENOMIC DNA]</scope>
    <source>
        <strain evidence="6 7">DAOM 227022</strain>
    </source>
</reference>
<dbReference type="SUPFAM" id="SSF117281">
    <property type="entry name" value="Kelch motif"/>
    <property type="match status" value="1"/>
</dbReference>
<dbReference type="PANTHER" id="PTHR46093:SF18">
    <property type="entry name" value="FIBRONECTIN TYPE-III DOMAIN-CONTAINING PROTEIN"/>
    <property type="match status" value="1"/>
</dbReference>
<dbReference type="InterPro" id="IPR015915">
    <property type="entry name" value="Kelch-typ_b-propeller"/>
</dbReference>
<organism evidence="6 7">
    <name type="scientific">Glomus cerebriforme</name>
    <dbReference type="NCBI Taxonomy" id="658196"/>
    <lineage>
        <taxon>Eukaryota</taxon>
        <taxon>Fungi</taxon>
        <taxon>Fungi incertae sedis</taxon>
        <taxon>Mucoromycota</taxon>
        <taxon>Glomeromycotina</taxon>
        <taxon>Glomeromycetes</taxon>
        <taxon>Glomerales</taxon>
        <taxon>Glomeraceae</taxon>
        <taxon>Glomus</taxon>
    </lineage>
</organism>
<sequence length="442" mass="49723">MSQKPLAYILLWFLFQLLVNCQSIAINPAHRFLHTATFINNKLYILYGSSEEIVNDFFYLDFSEPFNIQELTWELIPWEDLTDAHTVPSHNGAASVKGGADNNTLFLYGGESDEWDKQFALVYTYNPVTNSWNIPTISGIIDTTVRRKDLTGIIDDNGKMYLWGGMEVIKENVDGRDGNYFNDMLILDTINLNWGRGSLVGAPTARYNYGATLLPNNNIIYMGGYNGADLTLYQVYLYNTVYDIWSVKTTLGKIPSNRDGFSIILGLDGQRIIIFGGITTTAGLAPEDSLYELNLINFEWYIPKISGQIPKSRAYHKANVIGNYMVVSFGSGYLHTESDILLLDISNYNEYIWTNNFVPSNNTQSNSAPSATSVSSPQTHSDYPHSDNLLPAHESDKSPINMIGVLVGSLFAFILLLFGGFFLYKWNKIKQEKKNATQILEN</sequence>